<dbReference type="Proteomes" id="UP000800038">
    <property type="component" value="Unassembled WGS sequence"/>
</dbReference>
<sequence length="478" mass="53904">MIEPSCQIYTFPTQIFRELDEHMCEQMNVQETSEELRTTLNMSDQIEQSLRCATKCFGAQWLPLVSRKSHFPNAEVQNFIQDSWRAARGEMLKVINRPSYRSILALYLFAQTPVPIGISEDEELDGMSGPVCIQTALLQLQQLRERLRSLQLNGLNSESSAGSTNISTDYVDFESRAYWAAMMWDTSSSLAMSSRTSLTSGLKGACSEPTWRVVKAFLVASFHPRTEHWHTEGVEVTNVVACEIISAAVICKTYIWKNITSLKEALREGVDEAGVQFAWTALLDAIAIFKTSISPLLSSCERQLHFLDQRIRLNWFEVNLQYHLGILVLAAALESADRRDLLSEFSAARQDAELESFNVLKFGLETTYTVYGPRDNTNTGPEVDELSQQTFTASIIAIDPYPQYVVEAVLLMNKVFGRKYRQEEINHDTYTYLSSILDKALGQVPQGSKLVQAARQNLQRSRNNIESIYVTNTALGAI</sequence>
<dbReference type="OrthoDB" id="5958943at2759"/>
<organism evidence="1 2">
    <name type="scientific">Clathrospora elynae</name>
    <dbReference type="NCBI Taxonomy" id="706981"/>
    <lineage>
        <taxon>Eukaryota</taxon>
        <taxon>Fungi</taxon>
        <taxon>Dikarya</taxon>
        <taxon>Ascomycota</taxon>
        <taxon>Pezizomycotina</taxon>
        <taxon>Dothideomycetes</taxon>
        <taxon>Pleosporomycetidae</taxon>
        <taxon>Pleosporales</taxon>
        <taxon>Diademaceae</taxon>
        <taxon>Clathrospora</taxon>
    </lineage>
</organism>
<name>A0A6A5SUQ1_9PLEO</name>
<keyword evidence="2" id="KW-1185">Reference proteome</keyword>
<evidence type="ECO:0000313" key="2">
    <source>
        <dbReference type="Proteomes" id="UP000800038"/>
    </source>
</evidence>
<dbReference type="EMBL" id="ML976025">
    <property type="protein sequence ID" value="KAF1943464.1"/>
    <property type="molecule type" value="Genomic_DNA"/>
</dbReference>
<evidence type="ECO:0000313" key="1">
    <source>
        <dbReference type="EMBL" id="KAF1943464.1"/>
    </source>
</evidence>
<reference evidence="1" key="1">
    <citation type="journal article" date="2020" name="Stud. Mycol.">
        <title>101 Dothideomycetes genomes: a test case for predicting lifestyles and emergence of pathogens.</title>
        <authorList>
            <person name="Haridas S."/>
            <person name="Albert R."/>
            <person name="Binder M."/>
            <person name="Bloem J."/>
            <person name="Labutti K."/>
            <person name="Salamov A."/>
            <person name="Andreopoulos B."/>
            <person name="Baker S."/>
            <person name="Barry K."/>
            <person name="Bills G."/>
            <person name="Bluhm B."/>
            <person name="Cannon C."/>
            <person name="Castanera R."/>
            <person name="Culley D."/>
            <person name="Daum C."/>
            <person name="Ezra D."/>
            <person name="Gonzalez J."/>
            <person name="Henrissat B."/>
            <person name="Kuo A."/>
            <person name="Liang C."/>
            <person name="Lipzen A."/>
            <person name="Lutzoni F."/>
            <person name="Magnuson J."/>
            <person name="Mondo S."/>
            <person name="Nolan M."/>
            <person name="Ohm R."/>
            <person name="Pangilinan J."/>
            <person name="Park H.-J."/>
            <person name="Ramirez L."/>
            <person name="Alfaro M."/>
            <person name="Sun H."/>
            <person name="Tritt A."/>
            <person name="Yoshinaga Y."/>
            <person name="Zwiers L.-H."/>
            <person name="Turgeon B."/>
            <person name="Goodwin S."/>
            <person name="Spatafora J."/>
            <person name="Crous P."/>
            <person name="Grigoriev I."/>
        </authorList>
    </citation>
    <scope>NUCLEOTIDE SEQUENCE</scope>
    <source>
        <strain evidence="1">CBS 161.51</strain>
    </source>
</reference>
<gene>
    <name evidence="1" type="ORF">EJ02DRAFT_134313</name>
</gene>
<dbReference type="AlphaFoldDB" id="A0A6A5SUQ1"/>
<accession>A0A6A5SUQ1</accession>
<proteinExistence type="predicted"/>
<protein>
    <submittedName>
        <fullName evidence="1">Uncharacterized protein</fullName>
    </submittedName>
</protein>